<dbReference type="AlphaFoldDB" id="A0A179CWD8"/>
<keyword evidence="3" id="KW-0813">Transport</keyword>
<dbReference type="Proteomes" id="UP000078358">
    <property type="component" value="Unassembled WGS sequence"/>
</dbReference>
<dbReference type="Gene3D" id="3.40.50.1980">
    <property type="entry name" value="Nitrogenase molybdenum iron protein domain"/>
    <property type="match status" value="2"/>
</dbReference>
<dbReference type="InterPro" id="IPR051313">
    <property type="entry name" value="Bact_iron-sidero_bind"/>
</dbReference>
<reference evidence="7 8" key="1">
    <citation type="submission" date="2014-01" db="EMBL/GenBank/DDBJ databases">
        <authorList>
            <person name="Zuccon D."/>
        </authorList>
    </citation>
    <scope>NUCLEOTIDE SEQUENCE [LARGE SCALE GENOMIC DNA]</scope>
    <source>
        <strain evidence="7 8">Y31</strain>
    </source>
</reference>
<feature type="domain" description="Fe/B12 periplasmic-binding" evidence="6">
    <location>
        <begin position="68"/>
        <end position="329"/>
    </location>
</feature>
<name>A0A179CWD8_BIBTR</name>
<proteinExistence type="inferred from homology"/>
<evidence type="ECO:0000313" key="8">
    <source>
        <dbReference type="Proteomes" id="UP000078358"/>
    </source>
</evidence>
<keyword evidence="4" id="KW-0406">Ion transport</keyword>
<evidence type="ECO:0000256" key="5">
    <source>
        <dbReference type="ARBA" id="ARBA00022729"/>
    </source>
</evidence>
<dbReference type="GO" id="GO:1901678">
    <property type="term" value="P:iron coordination entity transport"/>
    <property type="evidence" value="ECO:0007669"/>
    <property type="project" value="UniProtKB-ARBA"/>
</dbReference>
<organism evidence="7 8">
    <name type="scientific">Bibersteinia trehalosi Y31</name>
    <dbReference type="NCBI Taxonomy" id="1261658"/>
    <lineage>
        <taxon>Bacteria</taxon>
        <taxon>Pseudomonadati</taxon>
        <taxon>Pseudomonadota</taxon>
        <taxon>Gammaproteobacteria</taxon>
        <taxon>Pasteurellales</taxon>
        <taxon>Pasteurellaceae</taxon>
        <taxon>Bibersteinia</taxon>
    </lineage>
</organism>
<dbReference type="PANTHER" id="PTHR30532:SF1">
    <property type="entry name" value="IRON(3+)-HYDROXAMATE-BINDING PROTEIN FHUD"/>
    <property type="match status" value="1"/>
</dbReference>
<comment type="caution">
    <text evidence="7">The sequence shown here is derived from an EMBL/GenBank/DDBJ whole genome shotgun (WGS) entry which is preliminary data.</text>
</comment>
<dbReference type="PANTHER" id="PTHR30532">
    <property type="entry name" value="IRON III DICITRATE-BINDING PERIPLASMIC PROTEIN"/>
    <property type="match status" value="1"/>
</dbReference>
<evidence type="ECO:0000256" key="4">
    <source>
        <dbReference type="ARBA" id="ARBA00022496"/>
    </source>
</evidence>
<evidence type="ECO:0000256" key="1">
    <source>
        <dbReference type="ARBA" id="ARBA00004196"/>
    </source>
</evidence>
<dbReference type="GO" id="GO:0030288">
    <property type="term" value="C:outer membrane-bounded periplasmic space"/>
    <property type="evidence" value="ECO:0007669"/>
    <property type="project" value="TreeGrafter"/>
</dbReference>
<sequence length="332" mass="37136">MLKLSTKQAPLFEKEGRGGDLKTLAFFGNDFCQISPNPSLLKRGIRSVQIKLIAVVLSLFFANPLFAKIATLDWTVAETLIALGEKPIAVGDKPSYRVWVNHPALPDETVDLGVRLQPNLEQLLALKQLGEMVFINTSFYAKTTTNLNRFGTVEIVDFYQAGNAWQNILTATRQVAKHIGKPKQAEQLINDFSQKIAEIQPLVQPYQTRPIALVQFADSRHLRIYGKNSPFGEVLNQLGLMNAWQTEVNFWGFENIEITHLAKLPKNSRLVVIKPYPANIETALKHNTLWQKLPLAKDPLILPAIWTFGGVPSAQRFAESLADGLLNGGEQW</sequence>
<accession>A0A179CWD8</accession>
<dbReference type="EMBL" id="JACI01000002">
    <property type="protein sequence ID" value="OAQ14219.1"/>
    <property type="molecule type" value="Genomic_DNA"/>
</dbReference>
<dbReference type="PATRIC" id="fig|1261658.3.peg.1485"/>
<protein>
    <submittedName>
        <fullName evidence="7">Iron ABC transporter substrate-binding protein</fullName>
    </submittedName>
</protein>
<dbReference type="PROSITE" id="PS50983">
    <property type="entry name" value="FE_B12_PBP"/>
    <property type="match status" value="1"/>
</dbReference>
<evidence type="ECO:0000259" key="6">
    <source>
        <dbReference type="PROSITE" id="PS50983"/>
    </source>
</evidence>
<evidence type="ECO:0000256" key="3">
    <source>
        <dbReference type="ARBA" id="ARBA00022448"/>
    </source>
</evidence>
<comment type="subcellular location">
    <subcellularLocation>
        <location evidence="1">Cell envelope</location>
    </subcellularLocation>
</comment>
<evidence type="ECO:0000256" key="2">
    <source>
        <dbReference type="ARBA" id="ARBA00008814"/>
    </source>
</evidence>
<dbReference type="PRINTS" id="PR01715">
    <property type="entry name" value="FERRIBNDNGPP"/>
</dbReference>
<comment type="similarity">
    <text evidence="2">Belongs to the bacterial solute-binding protein 8 family.</text>
</comment>
<evidence type="ECO:0000313" key="7">
    <source>
        <dbReference type="EMBL" id="OAQ14219.1"/>
    </source>
</evidence>
<dbReference type="InterPro" id="IPR002491">
    <property type="entry name" value="ABC_transptr_periplasmic_BD"/>
</dbReference>
<dbReference type="Pfam" id="PF01497">
    <property type="entry name" value="Peripla_BP_2"/>
    <property type="match status" value="1"/>
</dbReference>
<dbReference type="CDD" id="cd01146">
    <property type="entry name" value="FhuD"/>
    <property type="match status" value="1"/>
</dbReference>
<dbReference type="SUPFAM" id="SSF53807">
    <property type="entry name" value="Helical backbone' metal receptor"/>
    <property type="match status" value="1"/>
</dbReference>
<keyword evidence="4" id="KW-0410">Iron transport</keyword>
<keyword evidence="5" id="KW-0732">Signal</keyword>
<keyword evidence="4" id="KW-0408">Iron</keyword>
<gene>
    <name evidence="7" type="ORF">F480_07455</name>
</gene>